<proteinExistence type="predicted"/>
<sequence length="286" mass="33557">IVIHENKIQWCGEDDVLKFYQNSYSYLKDLILYKKIDLNKKIDTKSERNLISNLRKMLKAIKTGLNTIGVSMDTLNEAQNNFMSTLNQNRSEIQDYNSYFEFYLMNYVNKILFNILIDYLLEKEVKKLENANLFDLLPPYFVSKLDEFKKKFINPSIKELLIQQDIDNYVNFTNLSIKSKEASELDILDQLREAKQDIIETLKKPKKDLIRSSIESIEAKSISKKSVSPVKLSAEIDHDIHIELDSGTFLDYFGHFTPIHPDIRNRFRIEKVNLINSKVLNLDFLI</sequence>
<dbReference type="EMBL" id="BARU01018163">
    <property type="protein sequence ID" value="GAH53237.1"/>
    <property type="molecule type" value="Genomic_DNA"/>
</dbReference>
<evidence type="ECO:0000313" key="1">
    <source>
        <dbReference type="EMBL" id="GAH53237.1"/>
    </source>
</evidence>
<comment type="caution">
    <text evidence="1">The sequence shown here is derived from an EMBL/GenBank/DDBJ whole genome shotgun (WGS) entry which is preliminary data.</text>
</comment>
<feature type="non-terminal residue" evidence="1">
    <location>
        <position position="1"/>
    </location>
</feature>
<reference evidence="1" key="1">
    <citation type="journal article" date="2014" name="Front. Microbiol.">
        <title>High frequency of phylogenetically diverse reductive dehalogenase-homologous genes in deep subseafloor sedimentary metagenomes.</title>
        <authorList>
            <person name="Kawai M."/>
            <person name="Futagami T."/>
            <person name="Toyoda A."/>
            <person name="Takaki Y."/>
            <person name="Nishi S."/>
            <person name="Hori S."/>
            <person name="Arai W."/>
            <person name="Tsubouchi T."/>
            <person name="Morono Y."/>
            <person name="Uchiyama I."/>
            <person name="Ito T."/>
            <person name="Fujiyama A."/>
            <person name="Inagaki F."/>
            <person name="Takami H."/>
        </authorList>
    </citation>
    <scope>NUCLEOTIDE SEQUENCE</scope>
    <source>
        <strain evidence="1">Expedition CK06-06</strain>
    </source>
</reference>
<organism evidence="1">
    <name type="scientific">marine sediment metagenome</name>
    <dbReference type="NCBI Taxonomy" id="412755"/>
    <lineage>
        <taxon>unclassified sequences</taxon>
        <taxon>metagenomes</taxon>
        <taxon>ecological metagenomes</taxon>
    </lineage>
</organism>
<dbReference type="AlphaFoldDB" id="X1G7K4"/>
<accession>X1G7K4</accession>
<gene>
    <name evidence="1" type="ORF">S03H2_30046</name>
</gene>
<name>X1G7K4_9ZZZZ</name>
<protein>
    <submittedName>
        <fullName evidence="1">Uncharacterized protein</fullName>
    </submittedName>
</protein>